<evidence type="ECO:0000313" key="5">
    <source>
        <dbReference type="EMBL" id="SSD59588.1"/>
    </source>
</evidence>
<feature type="compositionally biased region" description="Polar residues" evidence="1">
    <location>
        <begin position="925"/>
        <end position="935"/>
    </location>
</feature>
<dbReference type="Proteomes" id="UP000262825">
    <property type="component" value="Unassembled WGS sequence"/>
</dbReference>
<keyword evidence="3" id="KW-0732">Signal</keyword>
<feature type="region of interest" description="Disordered" evidence="1">
    <location>
        <begin position="862"/>
        <end position="887"/>
    </location>
</feature>
<protein>
    <recommendedName>
        <fullName evidence="4">FAS1 domain-containing protein</fullName>
    </recommendedName>
</protein>
<feature type="signal peptide" evidence="3">
    <location>
        <begin position="1"/>
        <end position="25"/>
    </location>
</feature>
<dbReference type="PROSITE" id="PS50213">
    <property type="entry name" value="FAS1"/>
    <property type="match status" value="2"/>
</dbReference>
<evidence type="ECO:0000256" key="3">
    <source>
        <dbReference type="SAM" id="SignalP"/>
    </source>
</evidence>
<accession>A0A376B4H1</accession>
<feature type="chain" id="PRO_5016631990" description="FAS1 domain-containing protein" evidence="3">
    <location>
        <begin position="26"/>
        <end position="952"/>
    </location>
</feature>
<keyword evidence="2" id="KW-1133">Transmembrane helix</keyword>
<keyword evidence="6" id="KW-1185">Reference proteome</keyword>
<dbReference type="OrthoDB" id="286301at2759"/>
<feature type="transmembrane region" description="Helical" evidence="2">
    <location>
        <begin position="822"/>
        <end position="843"/>
    </location>
</feature>
<dbReference type="VEuPathDB" id="FungiDB:SCODWIG_01349"/>
<dbReference type="EMBL" id="UFAJ01000167">
    <property type="protein sequence ID" value="SSD59588.1"/>
    <property type="molecule type" value="Genomic_DNA"/>
</dbReference>
<dbReference type="InterPro" id="IPR036378">
    <property type="entry name" value="FAS1_dom_sf"/>
</dbReference>
<dbReference type="PANTHER" id="PTHR10900:SF125">
    <property type="entry name" value="FAS1 DOMAIN-CONTAINING PROTEIN YLR001C"/>
    <property type="match status" value="1"/>
</dbReference>
<evidence type="ECO:0000259" key="4">
    <source>
        <dbReference type="PROSITE" id="PS50213"/>
    </source>
</evidence>
<feature type="domain" description="FAS1" evidence="4">
    <location>
        <begin position="520"/>
        <end position="662"/>
    </location>
</feature>
<gene>
    <name evidence="5" type="ORF">SCODWIG_01349</name>
</gene>
<evidence type="ECO:0000256" key="2">
    <source>
        <dbReference type="SAM" id="Phobius"/>
    </source>
</evidence>
<dbReference type="Pfam" id="PF02469">
    <property type="entry name" value="Fasciclin"/>
    <property type="match status" value="1"/>
</dbReference>
<dbReference type="InterPro" id="IPR050904">
    <property type="entry name" value="Adhesion/Biosynth-related"/>
</dbReference>
<keyword evidence="2" id="KW-0812">Transmembrane</keyword>
<dbReference type="Gene3D" id="2.30.180.10">
    <property type="entry name" value="FAS1 domain"/>
    <property type="match status" value="2"/>
</dbReference>
<dbReference type="InterPro" id="IPR000782">
    <property type="entry name" value="FAS1_domain"/>
</dbReference>
<feature type="compositionally biased region" description="Polar residues" evidence="1">
    <location>
        <begin position="866"/>
        <end position="882"/>
    </location>
</feature>
<dbReference type="AlphaFoldDB" id="A0A376B4H1"/>
<dbReference type="SUPFAM" id="SSF82153">
    <property type="entry name" value="FAS1 domain"/>
    <property type="match status" value="2"/>
</dbReference>
<sequence length="952" mass="108374">MGFKSFKFFLQKFFVLQLLFLLAKCKIDNTDPQEPPEFTTVIDLLSQNVMFSRFLLQVQRHGYIDYLNGLDNFTLLAPINSAFTYSNYEDDFEFDIDEYIVYNNVIKVDENYNRNESFLIKSGVKIPFIWNHFYQQEADKLQIQLYRSSITDKIRVLDFNYIPTLQNASMHSIDKLLPLMHPPTLPQLLETYSLENHGNISFIKKFVNDSKETFSELLNDTTLLVPSDKTLNKQFKDIEVNYLLLDEKDISNPSSGLVLKADRIKLLENLNILGMHVGLCNVDEKKETTVKFLNGKSGKITFNAFQNIIINDDMFSSSGPQITFSSPEVNEITSENVVYFFDDMSDLSYNITFNTEKYLLSLNAFEFINELYIRHLECLINDQSFNRNITLFVSVPQMNKGLANDDYLINSGAKASSGGFTKHQLIYHFLEDTIWLNETFHSDNSLLMRSARLVNSMFCDNNALMGGNCQKLKLSKLSNNNNDDNNAIYRVNNKAQVINNTPLQVGSTLIYLVDNDFSLPGNIIQSVSSFFHCSKSLLFLDQLNLLDLKPNKHGYTIFLPCYDSWDDLELNLDYIKSNVTALSMVMKNYIFEGLFYSDTELKNYTFKNLLGGNVQLNVDSCNEDTVDISISSINTNGGNLTIGKNRDIIFEQGVVHPLDKLYFPLDLDITLSALIKTTGSSEYLLFFEKFPNLNVIFEHNLPNSILVPTESSLLLDGDEMSLNSSRLEDTLKMHIISTNSTASILNCGRDIMTEYGEELVCKEVSPGNYFIKLKNSVADKEVRVLKKGCSTNNNTSCIFVIDRPLSLNWLNKEKPYHLHLPYISFAMGIIIGIFGLVFIYFLIMHEVSKRSTYSSLTPILSPSSSHLNTEPSLSNVQTGNSEIDNEGENANLRTPLLQAHLARRPSSSNSNYQSMINSERNQGFENHYSQNSLSNPIEVRKKRSVIDSTGNV</sequence>
<evidence type="ECO:0000313" key="6">
    <source>
        <dbReference type="Proteomes" id="UP000262825"/>
    </source>
</evidence>
<evidence type="ECO:0000256" key="1">
    <source>
        <dbReference type="SAM" id="MobiDB-lite"/>
    </source>
</evidence>
<proteinExistence type="predicted"/>
<organism evidence="5 6">
    <name type="scientific">Saccharomycodes ludwigii</name>
    <dbReference type="NCBI Taxonomy" id="36035"/>
    <lineage>
        <taxon>Eukaryota</taxon>
        <taxon>Fungi</taxon>
        <taxon>Dikarya</taxon>
        <taxon>Ascomycota</taxon>
        <taxon>Saccharomycotina</taxon>
        <taxon>Saccharomycetes</taxon>
        <taxon>Saccharomycodales</taxon>
        <taxon>Saccharomycodaceae</taxon>
        <taxon>Saccharomycodes</taxon>
    </lineage>
</organism>
<keyword evidence="2" id="KW-0472">Membrane</keyword>
<feature type="region of interest" description="Disordered" evidence="1">
    <location>
        <begin position="925"/>
        <end position="952"/>
    </location>
</feature>
<reference evidence="6" key="1">
    <citation type="submission" date="2018-06" db="EMBL/GenBank/DDBJ databases">
        <authorList>
            <person name="Guldener U."/>
        </authorList>
    </citation>
    <scope>NUCLEOTIDE SEQUENCE [LARGE SCALE GENOMIC DNA]</scope>
    <source>
        <strain evidence="6">UTAD17</strain>
    </source>
</reference>
<name>A0A376B4H1_9ASCO</name>
<dbReference type="PANTHER" id="PTHR10900">
    <property type="entry name" value="PERIOSTIN-RELATED"/>
    <property type="match status" value="1"/>
</dbReference>
<feature type="domain" description="FAS1" evidence="4">
    <location>
        <begin position="38"/>
        <end position="177"/>
    </location>
</feature>